<name>A0A8H7GSS6_9ASCO</name>
<reference evidence="3" key="1">
    <citation type="submission" date="2020-10" db="EMBL/GenBank/DDBJ databases">
        <title>The Whole-Genome Sequence of Metschnikowia persimmonesis, a Novel Endophytic Yeast Species Isolated from Medicinal Plant Diospyros kaki Thumb.</title>
        <authorList>
            <person name="Rahmat E."/>
            <person name="Kang Y."/>
        </authorList>
    </citation>
    <scope>NUCLEOTIDE SEQUENCE</scope>
    <source>
        <strain evidence="3">KIOM G15050</strain>
    </source>
</reference>
<dbReference type="OrthoDB" id="21615at2759"/>
<proteinExistence type="predicted"/>
<evidence type="ECO:0000256" key="2">
    <source>
        <dbReference type="ARBA" id="ARBA00022679"/>
    </source>
</evidence>
<keyword evidence="4" id="KW-1185">Reference proteome</keyword>
<dbReference type="SUPFAM" id="SSF75005">
    <property type="entry name" value="Arabinanase/levansucrase/invertase"/>
    <property type="match status" value="1"/>
</dbReference>
<accession>A0A8H7GSS6</accession>
<dbReference type="CDD" id="cd18610">
    <property type="entry name" value="GH130_BT3780-like"/>
    <property type="match status" value="1"/>
</dbReference>
<dbReference type="InterPro" id="IPR023296">
    <property type="entry name" value="Glyco_hydro_beta-prop_sf"/>
</dbReference>
<sequence>MAMVTSLVWIVEDPGFRGIYIIITAPPIHCFDTIALVLYKPLLYKAAPLSLFFSLNSLLISQGHAFPIIGPDTPDGDSAYQAPTIFPIGPHFTRYSGNPILTPDPKFEFEEAFIYNAAAIVLDGRVFLLYRAQSKQLVLSIGLAWLSDGYNFKRWPKPIIYPTESWEKGGGCEDPRIVRDPISRKFIVTYTAYDGHLARLCVAELMDLKTWIKHPPIIPDDKWAEVCTLIHGEKFVRNGWLKSGAVFVDRHKDGNYYMIWGESGFQLATSEDLIHWKISEKVYTTGKLNWQDRLIEPGPAPIKIETKDQGKNFYILFYNSSTVGAGPYEKGTYCISQMLIDYDNLDEGPLARMDGPILVPESKNEVIGQVNRVVFTEGIVQFKGKWFLYFGEGDSELGVATCPI</sequence>
<protein>
    <submittedName>
        <fullName evidence="3">Uncharacterized protein</fullName>
    </submittedName>
</protein>
<dbReference type="InterPro" id="IPR007184">
    <property type="entry name" value="Mannoside_phosphorylase"/>
</dbReference>
<dbReference type="Proteomes" id="UP000649328">
    <property type="component" value="Unassembled WGS sequence"/>
</dbReference>
<dbReference type="GO" id="GO:0016757">
    <property type="term" value="F:glycosyltransferase activity"/>
    <property type="evidence" value="ECO:0007669"/>
    <property type="project" value="UniProtKB-KW"/>
</dbReference>
<dbReference type="PANTHER" id="PTHR34106:SF5">
    <property type="entry name" value="GLYCOSIDASE"/>
    <property type="match status" value="1"/>
</dbReference>
<organism evidence="3 4">
    <name type="scientific">Metschnikowia pulcherrima</name>
    <dbReference type="NCBI Taxonomy" id="27326"/>
    <lineage>
        <taxon>Eukaryota</taxon>
        <taxon>Fungi</taxon>
        <taxon>Dikarya</taxon>
        <taxon>Ascomycota</taxon>
        <taxon>Saccharomycotina</taxon>
        <taxon>Pichiomycetes</taxon>
        <taxon>Metschnikowiaceae</taxon>
        <taxon>Metschnikowia</taxon>
    </lineage>
</organism>
<evidence type="ECO:0000313" key="3">
    <source>
        <dbReference type="EMBL" id="KAF8002342.1"/>
    </source>
</evidence>
<dbReference type="AlphaFoldDB" id="A0A8H7GSS6"/>
<comment type="caution">
    <text evidence="3">The sequence shown here is derived from an EMBL/GenBank/DDBJ whole genome shotgun (WGS) entry which is preliminary data.</text>
</comment>
<dbReference type="PANTHER" id="PTHR34106">
    <property type="entry name" value="GLYCOSIDASE"/>
    <property type="match status" value="1"/>
</dbReference>
<evidence type="ECO:0000313" key="4">
    <source>
        <dbReference type="Proteomes" id="UP000649328"/>
    </source>
</evidence>
<dbReference type="Gene3D" id="2.115.10.20">
    <property type="entry name" value="Glycosyl hydrolase domain, family 43"/>
    <property type="match status" value="1"/>
</dbReference>
<gene>
    <name evidence="3" type="ORF">HF325_003307</name>
</gene>
<dbReference type="EMBL" id="JACBPP010000004">
    <property type="protein sequence ID" value="KAF8002342.1"/>
    <property type="molecule type" value="Genomic_DNA"/>
</dbReference>
<keyword evidence="1" id="KW-0328">Glycosyltransferase</keyword>
<keyword evidence="2" id="KW-0808">Transferase</keyword>
<dbReference type="Pfam" id="PF04041">
    <property type="entry name" value="Glyco_hydro_130"/>
    <property type="match status" value="1"/>
</dbReference>
<evidence type="ECO:0000256" key="1">
    <source>
        <dbReference type="ARBA" id="ARBA00022676"/>
    </source>
</evidence>